<dbReference type="PANTHER" id="PTHR11527">
    <property type="entry name" value="HEAT-SHOCK PROTEIN 20 FAMILY MEMBER"/>
    <property type="match status" value="1"/>
</dbReference>
<dbReference type="InterPro" id="IPR008978">
    <property type="entry name" value="HSP20-like_chaperone"/>
</dbReference>
<dbReference type="PROSITE" id="PS01031">
    <property type="entry name" value="SHSP"/>
    <property type="match status" value="1"/>
</dbReference>
<comment type="similarity">
    <text evidence="1 2">Belongs to the small heat shock protein (HSP20) family.</text>
</comment>
<dbReference type="EMBL" id="AORC01000006">
    <property type="protein sequence ID" value="EYT49995.1"/>
    <property type="molecule type" value="Genomic_DNA"/>
</dbReference>
<feature type="compositionally biased region" description="Basic and acidic residues" evidence="3">
    <location>
        <begin position="148"/>
        <end position="159"/>
    </location>
</feature>
<dbReference type="Pfam" id="PF00011">
    <property type="entry name" value="HSP20"/>
    <property type="match status" value="1"/>
</dbReference>
<dbReference type="AlphaFoldDB" id="A0A022KY82"/>
<comment type="caution">
    <text evidence="5">The sequence shown here is derived from an EMBL/GenBank/DDBJ whole genome shotgun (WGS) entry which is preliminary data.</text>
</comment>
<evidence type="ECO:0000259" key="4">
    <source>
        <dbReference type="PROSITE" id="PS01031"/>
    </source>
</evidence>
<dbReference type="RefSeq" id="WP_017822994.1">
    <property type="nucleotide sequence ID" value="NZ_AORC01000006.1"/>
</dbReference>
<reference evidence="5 6" key="1">
    <citation type="journal article" date="2013" name="Genome Announc.">
        <title>Draft genome sequence of an Actinobacterium, Brachybacterium muris strain UCD-AY4.</title>
        <authorList>
            <person name="Lo J.R."/>
            <person name="Lang J.M."/>
            <person name="Darling A.E."/>
            <person name="Eisen J.A."/>
            <person name="Coil D.A."/>
        </authorList>
    </citation>
    <scope>NUCLEOTIDE SEQUENCE [LARGE SCALE GENOMIC DNA]</scope>
    <source>
        <strain evidence="5 6">UCD-AY4</strain>
    </source>
</reference>
<sequence length="159" mass="17475">MARSFTPFQEVDRFFSDLTRMPASVGMPMDLYRDGDRFVAEIDLPGVDPASVDVDVEDRTLTVRAERKPASAADADRAWLTRERPTGTFARQLTLGSRVSLDRIEAEYADGVLRLTIPMAEEAKPRKINVAHSERSTAVGSGSGTSTDENRTIEGDVQA</sequence>
<dbReference type="InterPro" id="IPR002068">
    <property type="entry name" value="A-crystallin/Hsp20_dom"/>
</dbReference>
<dbReference type="InterPro" id="IPR031107">
    <property type="entry name" value="Small_HSP"/>
</dbReference>
<evidence type="ECO:0000313" key="5">
    <source>
        <dbReference type="EMBL" id="EYT49995.1"/>
    </source>
</evidence>
<dbReference type="STRING" id="1249481.D641_0106455"/>
<dbReference type="Gene3D" id="2.60.40.790">
    <property type="match status" value="1"/>
</dbReference>
<feature type="compositionally biased region" description="Low complexity" evidence="3">
    <location>
        <begin position="136"/>
        <end position="147"/>
    </location>
</feature>
<evidence type="ECO:0000256" key="3">
    <source>
        <dbReference type="SAM" id="MobiDB-lite"/>
    </source>
</evidence>
<dbReference type="HOGENOM" id="CLU_046737_9_0_11"/>
<gene>
    <name evidence="5" type="ORF">D641_0106455</name>
</gene>
<dbReference type="CDD" id="cd06464">
    <property type="entry name" value="ACD_sHsps-like"/>
    <property type="match status" value="1"/>
</dbReference>
<accession>A0A022KY82</accession>
<organism evidence="5 6">
    <name type="scientific">Brachybacterium muris UCD-AY4</name>
    <dbReference type="NCBI Taxonomy" id="1249481"/>
    <lineage>
        <taxon>Bacteria</taxon>
        <taxon>Bacillati</taxon>
        <taxon>Actinomycetota</taxon>
        <taxon>Actinomycetes</taxon>
        <taxon>Micrococcales</taxon>
        <taxon>Dermabacteraceae</taxon>
        <taxon>Brachybacterium</taxon>
    </lineage>
</organism>
<name>A0A022KY82_9MICO</name>
<feature type="region of interest" description="Disordered" evidence="3">
    <location>
        <begin position="126"/>
        <end position="159"/>
    </location>
</feature>
<feature type="domain" description="SHSP" evidence="4">
    <location>
        <begin position="20"/>
        <end position="133"/>
    </location>
</feature>
<dbReference type="SUPFAM" id="SSF49764">
    <property type="entry name" value="HSP20-like chaperones"/>
    <property type="match status" value="1"/>
</dbReference>
<dbReference type="OrthoDB" id="5242916at2"/>
<protein>
    <submittedName>
        <fullName evidence="5">Heat-shock protein Hsp20</fullName>
    </submittedName>
</protein>
<evidence type="ECO:0000256" key="1">
    <source>
        <dbReference type="PROSITE-ProRule" id="PRU00285"/>
    </source>
</evidence>
<dbReference type="Proteomes" id="UP000019754">
    <property type="component" value="Unassembled WGS sequence"/>
</dbReference>
<proteinExistence type="inferred from homology"/>
<evidence type="ECO:0000256" key="2">
    <source>
        <dbReference type="RuleBase" id="RU003616"/>
    </source>
</evidence>
<keyword evidence="6" id="KW-1185">Reference proteome</keyword>
<evidence type="ECO:0000313" key="6">
    <source>
        <dbReference type="Proteomes" id="UP000019754"/>
    </source>
</evidence>